<sequence length="349" mass="37641">MALPDFTMRQLLEAGSHFGHQAHRWNPKMQSYIFGTRNNIHIIDLAQTVPALHQALQAVSDTVAKGGRVLFVGTKRQAADTIADAAKRSAQYYVNSRWLGGTLTNWKTISGSIQRLRKVDEILAGGGQGLTKKERLMLSREKDKLEKALGGIKDMGGVPDLLFVIDTNKEQLAIKEANRLKIPVAAIVDTNCNPDGITYVVPANDDAGRAIALYCDLVARAAIDGISRGQGALGIDLGESDEPMAEELPALANEPEVVPVDVTEPYVGEPFELLAAPRGAPDDLTKLTGVGPQLVQKLNDAGIYHYWQIAAMSADDIAKVDGELKLNGRIDRDGWVNQARGFVEAAAAA</sequence>
<evidence type="ECO:0000313" key="7">
    <source>
        <dbReference type="EMBL" id="KMO33950.1"/>
    </source>
</evidence>
<comment type="similarity">
    <text evidence="1 5 6">Belongs to the universal ribosomal protein uS2 family.</text>
</comment>
<dbReference type="Pfam" id="PF00318">
    <property type="entry name" value="Ribosomal_S2"/>
    <property type="match status" value="1"/>
</dbReference>
<dbReference type="SUPFAM" id="SSF52313">
    <property type="entry name" value="Ribosomal protein S2"/>
    <property type="match status" value="1"/>
</dbReference>
<dbReference type="GO" id="GO:0006412">
    <property type="term" value="P:translation"/>
    <property type="evidence" value="ECO:0007669"/>
    <property type="project" value="UniProtKB-UniRule"/>
</dbReference>
<dbReference type="RefSeq" id="WP_048453446.1">
    <property type="nucleotide sequence ID" value="NZ_LABZ01000189.1"/>
</dbReference>
<dbReference type="InterPro" id="IPR001865">
    <property type="entry name" value="Ribosomal_uS2"/>
</dbReference>
<dbReference type="NCBIfam" id="TIGR01011">
    <property type="entry name" value="rpsB_bact"/>
    <property type="match status" value="1"/>
</dbReference>
<dbReference type="PATRIC" id="fig|1187852.3.peg.2507"/>
<gene>
    <name evidence="5" type="primary">rpsB</name>
    <name evidence="7" type="ORF">VQ03_24185</name>
</gene>
<organism evidence="7 8">
    <name type="scientific">Methylobacterium tarhaniae</name>
    <dbReference type="NCBI Taxonomy" id="1187852"/>
    <lineage>
        <taxon>Bacteria</taxon>
        <taxon>Pseudomonadati</taxon>
        <taxon>Pseudomonadota</taxon>
        <taxon>Alphaproteobacteria</taxon>
        <taxon>Hyphomicrobiales</taxon>
        <taxon>Methylobacteriaceae</taxon>
        <taxon>Methylobacterium</taxon>
    </lineage>
</organism>
<dbReference type="CDD" id="cd01425">
    <property type="entry name" value="RPS2"/>
    <property type="match status" value="1"/>
</dbReference>
<dbReference type="HAMAP" id="MF_00291_B">
    <property type="entry name" value="Ribosomal_uS2_B"/>
    <property type="match status" value="1"/>
</dbReference>
<evidence type="ECO:0000256" key="4">
    <source>
        <dbReference type="ARBA" id="ARBA00035256"/>
    </source>
</evidence>
<evidence type="ECO:0000256" key="2">
    <source>
        <dbReference type="ARBA" id="ARBA00022980"/>
    </source>
</evidence>
<evidence type="ECO:0000256" key="5">
    <source>
        <dbReference type="HAMAP-Rule" id="MF_00291"/>
    </source>
</evidence>
<dbReference type="PROSITE" id="PS00962">
    <property type="entry name" value="RIBOSOMAL_S2_1"/>
    <property type="match status" value="1"/>
</dbReference>
<dbReference type="PANTHER" id="PTHR12534:SF0">
    <property type="entry name" value="SMALL RIBOSOMAL SUBUNIT PROTEIN US2M"/>
    <property type="match status" value="1"/>
</dbReference>
<evidence type="ECO:0000256" key="6">
    <source>
        <dbReference type="RuleBase" id="RU003631"/>
    </source>
</evidence>
<accession>A0A0J6SFH7</accession>
<dbReference type="PANTHER" id="PTHR12534">
    <property type="entry name" value="30S RIBOSOMAL PROTEIN S2 PROKARYOTIC AND ORGANELLAR"/>
    <property type="match status" value="1"/>
</dbReference>
<keyword evidence="3 5" id="KW-0687">Ribonucleoprotein</keyword>
<comment type="caution">
    <text evidence="7">The sequence shown here is derived from an EMBL/GenBank/DDBJ whole genome shotgun (WGS) entry which is preliminary data.</text>
</comment>
<reference evidence="7 8" key="1">
    <citation type="submission" date="2015-03" db="EMBL/GenBank/DDBJ databases">
        <title>Genome sequencing of Methylobacterium tarhaniae DSM 25844.</title>
        <authorList>
            <person name="Chaudhry V."/>
            <person name="Patil P.B."/>
        </authorList>
    </citation>
    <scope>NUCLEOTIDE SEQUENCE [LARGE SCALE GENOMIC DNA]</scope>
    <source>
        <strain evidence="7 8">DSM 25844</strain>
    </source>
</reference>
<dbReference type="Proteomes" id="UP000036449">
    <property type="component" value="Unassembled WGS sequence"/>
</dbReference>
<dbReference type="GO" id="GO:0003735">
    <property type="term" value="F:structural constituent of ribosome"/>
    <property type="evidence" value="ECO:0007669"/>
    <property type="project" value="InterPro"/>
</dbReference>
<dbReference type="AlphaFoldDB" id="A0A0J6SFH7"/>
<protein>
    <recommendedName>
        <fullName evidence="4 5">Small ribosomal subunit protein uS2</fullName>
    </recommendedName>
</protein>
<dbReference type="Gene3D" id="1.10.150.20">
    <property type="entry name" value="5' to 3' exonuclease, C-terminal subdomain"/>
    <property type="match status" value="1"/>
</dbReference>
<dbReference type="EMBL" id="LABZ01000189">
    <property type="protein sequence ID" value="KMO33950.1"/>
    <property type="molecule type" value="Genomic_DNA"/>
</dbReference>
<evidence type="ECO:0000313" key="8">
    <source>
        <dbReference type="Proteomes" id="UP000036449"/>
    </source>
</evidence>
<dbReference type="OrthoDB" id="9808036at2"/>
<dbReference type="FunFam" id="1.10.287.610:FF:000001">
    <property type="entry name" value="30S ribosomal protein S2"/>
    <property type="match status" value="1"/>
</dbReference>
<evidence type="ECO:0000256" key="3">
    <source>
        <dbReference type="ARBA" id="ARBA00023274"/>
    </source>
</evidence>
<dbReference type="Gene3D" id="3.40.50.10490">
    <property type="entry name" value="Glucose-6-phosphate isomerase like protein, domain 1"/>
    <property type="match status" value="1"/>
</dbReference>
<evidence type="ECO:0000256" key="1">
    <source>
        <dbReference type="ARBA" id="ARBA00006242"/>
    </source>
</evidence>
<dbReference type="Gene3D" id="1.10.287.610">
    <property type="entry name" value="Helix hairpin bin"/>
    <property type="match status" value="1"/>
</dbReference>
<name>A0A0J6SFH7_9HYPH</name>
<proteinExistence type="inferred from homology"/>
<dbReference type="GO" id="GO:0022627">
    <property type="term" value="C:cytosolic small ribosomal subunit"/>
    <property type="evidence" value="ECO:0007669"/>
    <property type="project" value="TreeGrafter"/>
</dbReference>
<dbReference type="InterPro" id="IPR018130">
    <property type="entry name" value="Ribosomal_uS2_CS"/>
</dbReference>
<dbReference type="PRINTS" id="PR00395">
    <property type="entry name" value="RIBOSOMALS2"/>
</dbReference>
<keyword evidence="8" id="KW-1185">Reference proteome</keyword>
<keyword evidence="2 5" id="KW-0689">Ribosomal protein</keyword>
<dbReference type="InterPro" id="IPR023591">
    <property type="entry name" value="Ribosomal_uS2_flav_dom_sf"/>
</dbReference>
<dbReference type="InterPro" id="IPR005706">
    <property type="entry name" value="Ribosomal_uS2_bac/mit/plastid"/>
</dbReference>
<dbReference type="PROSITE" id="PS00963">
    <property type="entry name" value="RIBOSOMAL_S2_2"/>
    <property type="match status" value="1"/>
</dbReference>
<dbReference type="NCBIfam" id="NF008966">
    <property type="entry name" value="PRK12311.1"/>
    <property type="match status" value="1"/>
</dbReference>